<name>A0AAV6X0T1_9LAMI</name>
<dbReference type="AlphaFoldDB" id="A0AAV6X0T1"/>
<evidence type="ECO:0000313" key="1">
    <source>
        <dbReference type="EMBL" id="KAG8372850.1"/>
    </source>
</evidence>
<sequence>MLILSQFFTSIPPMDSSFLRYLSPTALRRLHEREKCQLCPWRSVRVSIAGVKFIEQRKLQADGPIDYEYYVHYTQ</sequence>
<dbReference type="Proteomes" id="UP000826271">
    <property type="component" value="Unassembled WGS sequence"/>
</dbReference>
<dbReference type="EMBL" id="WHWC01000012">
    <property type="protein sequence ID" value="KAG8372850.1"/>
    <property type="molecule type" value="Genomic_DNA"/>
</dbReference>
<reference evidence="1" key="1">
    <citation type="submission" date="2019-10" db="EMBL/GenBank/DDBJ databases">
        <authorList>
            <person name="Zhang R."/>
            <person name="Pan Y."/>
            <person name="Wang J."/>
            <person name="Ma R."/>
            <person name="Yu S."/>
        </authorList>
    </citation>
    <scope>NUCLEOTIDE SEQUENCE</scope>
    <source>
        <strain evidence="1">LA-IB0</strain>
        <tissue evidence="1">Leaf</tissue>
    </source>
</reference>
<keyword evidence="2" id="KW-1185">Reference proteome</keyword>
<gene>
    <name evidence="1" type="ORF">BUALT_Bualt12G0109800</name>
</gene>
<evidence type="ECO:0000313" key="2">
    <source>
        <dbReference type="Proteomes" id="UP000826271"/>
    </source>
</evidence>
<accession>A0AAV6X0T1</accession>
<protein>
    <submittedName>
        <fullName evidence="1">Uncharacterized protein</fullName>
    </submittedName>
</protein>
<proteinExistence type="predicted"/>
<comment type="caution">
    <text evidence="1">The sequence shown here is derived from an EMBL/GenBank/DDBJ whole genome shotgun (WGS) entry which is preliminary data.</text>
</comment>
<organism evidence="1 2">
    <name type="scientific">Buddleja alternifolia</name>
    <dbReference type="NCBI Taxonomy" id="168488"/>
    <lineage>
        <taxon>Eukaryota</taxon>
        <taxon>Viridiplantae</taxon>
        <taxon>Streptophyta</taxon>
        <taxon>Embryophyta</taxon>
        <taxon>Tracheophyta</taxon>
        <taxon>Spermatophyta</taxon>
        <taxon>Magnoliopsida</taxon>
        <taxon>eudicotyledons</taxon>
        <taxon>Gunneridae</taxon>
        <taxon>Pentapetalae</taxon>
        <taxon>asterids</taxon>
        <taxon>lamiids</taxon>
        <taxon>Lamiales</taxon>
        <taxon>Scrophulariaceae</taxon>
        <taxon>Buddlejeae</taxon>
        <taxon>Buddleja</taxon>
    </lineage>
</organism>